<evidence type="ECO:0000313" key="7">
    <source>
        <dbReference type="EMBL" id="EGB06495.1"/>
    </source>
</evidence>
<name>F0YE53_AURAN</name>
<feature type="domain" description="FAD-binding PCMH-type" evidence="6">
    <location>
        <begin position="91"/>
        <end position="272"/>
    </location>
</feature>
<dbReference type="RefSeq" id="XP_009038679.1">
    <property type="nucleotide sequence ID" value="XM_009040431.1"/>
</dbReference>
<dbReference type="GeneID" id="20222370"/>
<keyword evidence="8" id="KW-1185">Reference proteome</keyword>
<dbReference type="FunFam" id="1.10.45.10:FF:000001">
    <property type="entry name" value="D-lactate dehydrogenase mitochondrial"/>
    <property type="match status" value="1"/>
</dbReference>
<dbReference type="SUPFAM" id="SSF56176">
    <property type="entry name" value="FAD-binding/transporter-associated domain-like"/>
    <property type="match status" value="1"/>
</dbReference>
<dbReference type="SUPFAM" id="SSF55103">
    <property type="entry name" value="FAD-linked oxidases, C-terminal domain"/>
    <property type="match status" value="1"/>
</dbReference>
<dbReference type="FunFam" id="3.30.43.10:FF:000011">
    <property type="entry name" value="D-lactate dehydrogenase (Cytochrome)"/>
    <property type="match status" value="1"/>
</dbReference>
<protein>
    <recommendedName>
        <fullName evidence="6">FAD-binding PCMH-type domain-containing protein</fullName>
    </recommendedName>
</protein>
<dbReference type="Gene3D" id="3.30.70.2190">
    <property type="match status" value="1"/>
</dbReference>
<dbReference type="Gene3D" id="1.10.45.10">
    <property type="entry name" value="Vanillyl-alcohol Oxidase, Chain A, domain 4"/>
    <property type="match status" value="1"/>
</dbReference>
<proteinExistence type="inferred from homology"/>
<dbReference type="OrthoDB" id="5332616at2759"/>
<dbReference type="PANTHER" id="PTHR43716:SF1">
    <property type="entry name" value="D-2-HYDROXYGLUTARATE DEHYDROGENASE, MITOCHONDRIAL"/>
    <property type="match status" value="1"/>
</dbReference>
<dbReference type="InParanoid" id="F0YE53"/>
<dbReference type="PROSITE" id="PS51387">
    <property type="entry name" value="FAD_PCMH"/>
    <property type="match status" value="1"/>
</dbReference>
<dbReference type="OMA" id="YNEDWMR"/>
<dbReference type="InterPro" id="IPR016169">
    <property type="entry name" value="FAD-bd_PCMH_sub2"/>
</dbReference>
<dbReference type="FunFam" id="3.30.70.2190:FF:000001">
    <property type="entry name" value="D-2-hydroxyglutarate dehydrogenase mitochondrial"/>
    <property type="match status" value="1"/>
</dbReference>
<dbReference type="InterPro" id="IPR006094">
    <property type="entry name" value="Oxid_FAD_bind_N"/>
</dbReference>
<evidence type="ECO:0000256" key="4">
    <source>
        <dbReference type="ARBA" id="ARBA00022827"/>
    </source>
</evidence>
<dbReference type="Proteomes" id="UP000002729">
    <property type="component" value="Unassembled WGS sequence"/>
</dbReference>
<dbReference type="InterPro" id="IPR016171">
    <property type="entry name" value="Vanillyl_alc_oxidase_C-sub2"/>
</dbReference>
<dbReference type="PANTHER" id="PTHR43716">
    <property type="entry name" value="D-2-HYDROXYGLUTARATE DEHYDROGENASE, MITOCHONDRIAL"/>
    <property type="match status" value="1"/>
</dbReference>
<evidence type="ECO:0000259" key="6">
    <source>
        <dbReference type="PROSITE" id="PS51387"/>
    </source>
</evidence>
<organism evidence="8">
    <name type="scientific">Aureococcus anophagefferens</name>
    <name type="common">Harmful bloom alga</name>
    <dbReference type="NCBI Taxonomy" id="44056"/>
    <lineage>
        <taxon>Eukaryota</taxon>
        <taxon>Sar</taxon>
        <taxon>Stramenopiles</taxon>
        <taxon>Ochrophyta</taxon>
        <taxon>Pelagophyceae</taxon>
        <taxon>Pelagomonadales</taxon>
        <taxon>Pelagomonadaceae</taxon>
        <taxon>Aureococcus</taxon>
    </lineage>
</organism>
<dbReference type="GO" id="GO:0005739">
    <property type="term" value="C:mitochondrion"/>
    <property type="evidence" value="ECO:0007669"/>
    <property type="project" value="TreeGrafter"/>
</dbReference>
<dbReference type="Pfam" id="PF02913">
    <property type="entry name" value="FAD-oxidase_C"/>
    <property type="match status" value="1"/>
</dbReference>
<keyword evidence="4" id="KW-0274">FAD</keyword>
<evidence type="ECO:0000256" key="2">
    <source>
        <dbReference type="ARBA" id="ARBA00008000"/>
    </source>
</evidence>
<comment type="cofactor">
    <cofactor evidence="1">
        <name>FAD</name>
        <dbReference type="ChEBI" id="CHEBI:57692"/>
    </cofactor>
</comment>
<keyword evidence="5" id="KW-0560">Oxidoreductase</keyword>
<dbReference type="GO" id="GO:0016491">
    <property type="term" value="F:oxidoreductase activity"/>
    <property type="evidence" value="ECO:0007669"/>
    <property type="project" value="UniProtKB-KW"/>
</dbReference>
<dbReference type="InterPro" id="IPR036318">
    <property type="entry name" value="FAD-bd_PCMH-like_sf"/>
</dbReference>
<dbReference type="GO" id="GO:0071949">
    <property type="term" value="F:FAD binding"/>
    <property type="evidence" value="ECO:0007669"/>
    <property type="project" value="InterPro"/>
</dbReference>
<evidence type="ECO:0000256" key="5">
    <source>
        <dbReference type="ARBA" id="ARBA00023002"/>
    </source>
</evidence>
<dbReference type="InterPro" id="IPR016167">
    <property type="entry name" value="FAD-bd_PCMH_sub1"/>
</dbReference>
<gene>
    <name evidence="7" type="ORF">AURANDRAFT_54174</name>
</gene>
<sequence length="532" mass="56573">MLSRIAPSMLSRARRVADAPRAAASLRHAAAASLRRASRRFGAAPRLAVAERSARYAELSSDDVAAFRTMTSSVLEGAEACRPYNVDWMSKWEGRARVVLRPASTAEVSAILKYCDARRLAVVPQGGKTGLVGGSVPVHDEVVLSLARMDRIEAFDADTGVATMEAGVVLGDLDAFLRERGFVAPLDLGASGTCTVGGNLATNAGGVRFVRYGSLRGSCVGVEFVKADGTVVDCASVPLRKDNTGYALPQLLIGSEGTLGVITRLALAAPPRPSAVSVAWLACDDFDGVRGALALARRHLAEVLSAIEFVDGNALRAVLDRERDLDDPLAGGAARFRVLVECAGSDGAHDGAKLERFLEAAFDDGCVSDGVLAPSATKAERLWRLREGVSDSMTAAGFVYKYDVSLPHAHLYRLVDECRDRLAAAGFPDGEEINVAGYGHVGDANLHLNVCDFFGYREPLRAALEPWVFERVAALGGSVSAEHGVGQCKTDYLHLNKPPPALALMAELKRAMDPNLILNPYKVLPPALLDEP</sequence>
<dbReference type="InterPro" id="IPR004113">
    <property type="entry name" value="FAD-bd_oxidored_4_C"/>
</dbReference>
<reference evidence="7 8" key="1">
    <citation type="journal article" date="2011" name="Proc. Natl. Acad. Sci. U.S.A.">
        <title>Niche of harmful alga Aureococcus anophagefferens revealed through ecogenomics.</title>
        <authorList>
            <person name="Gobler C.J."/>
            <person name="Berry D.L."/>
            <person name="Dyhrman S.T."/>
            <person name="Wilhelm S.W."/>
            <person name="Salamov A."/>
            <person name="Lobanov A.V."/>
            <person name="Zhang Y."/>
            <person name="Collier J.L."/>
            <person name="Wurch L.L."/>
            <person name="Kustka A.B."/>
            <person name="Dill B.D."/>
            <person name="Shah M."/>
            <person name="VerBerkmoes N.C."/>
            <person name="Kuo A."/>
            <person name="Terry A."/>
            <person name="Pangilinan J."/>
            <person name="Lindquist E.A."/>
            <person name="Lucas S."/>
            <person name="Paulsen I.T."/>
            <person name="Hattenrath-Lehmann T.K."/>
            <person name="Talmage S.C."/>
            <person name="Walker E.A."/>
            <person name="Koch F."/>
            <person name="Burson A.M."/>
            <person name="Marcoval M.A."/>
            <person name="Tang Y.Z."/>
            <person name="Lecleir G.R."/>
            <person name="Coyne K.J."/>
            <person name="Berg G.M."/>
            <person name="Bertrand E.M."/>
            <person name="Saito M.A."/>
            <person name="Gladyshev V.N."/>
            <person name="Grigoriev I.V."/>
        </authorList>
    </citation>
    <scope>NUCLEOTIDE SEQUENCE [LARGE SCALE GENOMIC DNA]</scope>
    <source>
        <strain evidence="8">CCMP 1984</strain>
    </source>
</reference>
<dbReference type="Gene3D" id="3.30.70.2740">
    <property type="match status" value="1"/>
</dbReference>
<dbReference type="InterPro" id="IPR016166">
    <property type="entry name" value="FAD-bd_PCMH"/>
</dbReference>
<dbReference type="Pfam" id="PF01565">
    <property type="entry name" value="FAD_binding_4"/>
    <property type="match status" value="1"/>
</dbReference>
<dbReference type="KEGG" id="aaf:AURANDRAFT_54174"/>
<dbReference type="InterPro" id="IPR051264">
    <property type="entry name" value="FAD-oxidored/transferase_4"/>
</dbReference>
<dbReference type="EMBL" id="GL833134">
    <property type="protein sequence ID" value="EGB06495.1"/>
    <property type="molecule type" value="Genomic_DNA"/>
</dbReference>
<dbReference type="Gene3D" id="3.30.465.10">
    <property type="match status" value="1"/>
</dbReference>
<evidence type="ECO:0000256" key="1">
    <source>
        <dbReference type="ARBA" id="ARBA00001974"/>
    </source>
</evidence>
<evidence type="ECO:0000256" key="3">
    <source>
        <dbReference type="ARBA" id="ARBA00022630"/>
    </source>
</evidence>
<evidence type="ECO:0000313" key="8">
    <source>
        <dbReference type="Proteomes" id="UP000002729"/>
    </source>
</evidence>
<comment type="similarity">
    <text evidence="2">Belongs to the FAD-binding oxidoreductase/transferase type 4 family.</text>
</comment>
<dbReference type="Gene3D" id="3.30.43.10">
    <property type="entry name" value="Uridine Diphospho-n-acetylenolpyruvylglucosamine Reductase, domain 2"/>
    <property type="match status" value="1"/>
</dbReference>
<dbReference type="InterPro" id="IPR016164">
    <property type="entry name" value="FAD-linked_Oxase-like_C"/>
</dbReference>
<dbReference type="eggNOG" id="KOG1232">
    <property type="taxonomic scope" value="Eukaryota"/>
</dbReference>
<accession>F0YE53</accession>
<keyword evidence="3" id="KW-0285">Flavoprotein</keyword>
<dbReference type="AlphaFoldDB" id="F0YE53"/>